<evidence type="ECO:0000256" key="6">
    <source>
        <dbReference type="ARBA" id="ARBA00023136"/>
    </source>
</evidence>
<comment type="subcellular location">
    <subcellularLocation>
        <location evidence="1">Cell membrane</location>
        <topology evidence="1">Multi-pass membrane protein</topology>
    </subcellularLocation>
</comment>
<dbReference type="EMBL" id="JAUSTR010000004">
    <property type="protein sequence ID" value="MDQ0162494.1"/>
    <property type="molecule type" value="Genomic_DNA"/>
</dbReference>
<dbReference type="Proteomes" id="UP001225646">
    <property type="component" value="Unassembled WGS sequence"/>
</dbReference>
<evidence type="ECO:0000259" key="9">
    <source>
        <dbReference type="Pfam" id="PF20730"/>
    </source>
</evidence>
<evidence type="ECO:0000313" key="11">
    <source>
        <dbReference type="Proteomes" id="UP001225646"/>
    </source>
</evidence>
<comment type="similarity">
    <text evidence="2">Belongs to the UPF0702 family.</text>
</comment>
<dbReference type="PANTHER" id="PTHR34582">
    <property type="entry name" value="UPF0702 TRANSMEMBRANE PROTEIN YCAP"/>
    <property type="match status" value="1"/>
</dbReference>
<evidence type="ECO:0000256" key="1">
    <source>
        <dbReference type="ARBA" id="ARBA00004651"/>
    </source>
</evidence>
<gene>
    <name evidence="10" type="ORF">J2S06_001571</name>
</gene>
<dbReference type="InterPro" id="IPR023090">
    <property type="entry name" value="UPF0702_alpha/beta_dom_sf"/>
</dbReference>
<dbReference type="Pfam" id="PF20730">
    <property type="entry name" value="YetF_N"/>
    <property type="match status" value="1"/>
</dbReference>
<evidence type="ECO:0000256" key="5">
    <source>
        <dbReference type="ARBA" id="ARBA00022989"/>
    </source>
</evidence>
<evidence type="ECO:0000256" key="2">
    <source>
        <dbReference type="ARBA" id="ARBA00006448"/>
    </source>
</evidence>
<feature type="domain" description="YetF-like N-terminal transmembrane" evidence="9">
    <location>
        <begin position="4"/>
        <end position="77"/>
    </location>
</feature>
<dbReference type="InterPro" id="IPR048454">
    <property type="entry name" value="YetF_N"/>
</dbReference>
<feature type="domain" description="YetF C-terminal" evidence="8">
    <location>
        <begin position="80"/>
        <end position="214"/>
    </location>
</feature>
<keyword evidence="5 7" id="KW-1133">Transmembrane helix</keyword>
<dbReference type="Pfam" id="PF04239">
    <property type="entry name" value="DUF421"/>
    <property type="match status" value="1"/>
</dbReference>
<reference evidence="10 11" key="1">
    <citation type="submission" date="2023-07" db="EMBL/GenBank/DDBJ databases">
        <title>Genomic Encyclopedia of Type Strains, Phase IV (KMG-IV): sequencing the most valuable type-strain genomes for metagenomic binning, comparative biology and taxonomic classification.</title>
        <authorList>
            <person name="Goeker M."/>
        </authorList>
    </citation>
    <scope>NUCLEOTIDE SEQUENCE [LARGE SCALE GENOMIC DNA]</scope>
    <source>
        <strain evidence="10 11">DSM 19092</strain>
    </source>
</reference>
<organism evidence="10 11">
    <name type="scientific">Aeribacillus alveayuensis</name>
    <dbReference type="NCBI Taxonomy" id="279215"/>
    <lineage>
        <taxon>Bacteria</taxon>
        <taxon>Bacillati</taxon>
        <taxon>Bacillota</taxon>
        <taxon>Bacilli</taxon>
        <taxon>Bacillales</taxon>
        <taxon>Bacillaceae</taxon>
        <taxon>Aeribacillus</taxon>
    </lineage>
</organism>
<dbReference type="Gene3D" id="3.30.240.20">
    <property type="entry name" value="bsu07140 like domains"/>
    <property type="match status" value="2"/>
</dbReference>
<evidence type="ECO:0000256" key="7">
    <source>
        <dbReference type="SAM" id="Phobius"/>
    </source>
</evidence>
<proteinExistence type="inferred from homology"/>
<feature type="transmembrane region" description="Helical" evidence="7">
    <location>
        <begin position="58"/>
        <end position="75"/>
    </location>
</feature>
<keyword evidence="3" id="KW-1003">Cell membrane</keyword>
<accession>A0ABT9VNE5</accession>
<protein>
    <submittedName>
        <fullName evidence="10">Uncharacterized membrane protein YcaP (DUF421 family)</fullName>
    </submittedName>
</protein>
<evidence type="ECO:0000313" key="10">
    <source>
        <dbReference type="EMBL" id="MDQ0162494.1"/>
    </source>
</evidence>
<dbReference type="PANTHER" id="PTHR34582:SF5">
    <property type="entry name" value="UPF0702 TRANSMEMBRANE PROTEIN YETF"/>
    <property type="match status" value="1"/>
</dbReference>
<keyword evidence="11" id="KW-1185">Reference proteome</keyword>
<keyword evidence="4 7" id="KW-0812">Transmembrane</keyword>
<evidence type="ECO:0000259" key="8">
    <source>
        <dbReference type="Pfam" id="PF04239"/>
    </source>
</evidence>
<dbReference type="InterPro" id="IPR007353">
    <property type="entry name" value="DUF421"/>
</dbReference>
<evidence type="ECO:0000256" key="3">
    <source>
        <dbReference type="ARBA" id="ARBA00022475"/>
    </source>
</evidence>
<name>A0ABT9VNE5_9BACI</name>
<comment type="caution">
    <text evidence="10">The sequence shown here is derived from an EMBL/GenBank/DDBJ whole genome shotgun (WGS) entry which is preliminary data.</text>
</comment>
<sequence>MEFLHIGIDLFFGFISLFFVTKILGKTQLNQITTFDFISALVLGELVGNAVFDEKDGFGKIIFAVFLWGLLIFILERITQKWKGSRAFLEGQPTIVINRGKILKKQMKENKLDINQLQHLLRSKGAFSIKEVEYAILETDGTISVLKKPPYDYPLRQDFQIHGTNVYLTRTFIIDGEVVWDNVKEAGFNENWLVKELQKHNIHRYEDVFYAEWNEKEGLHVQTYE</sequence>
<feature type="transmembrane region" description="Helical" evidence="7">
    <location>
        <begin position="6"/>
        <end position="25"/>
    </location>
</feature>
<evidence type="ECO:0000256" key="4">
    <source>
        <dbReference type="ARBA" id="ARBA00022692"/>
    </source>
</evidence>
<keyword evidence="6 7" id="KW-0472">Membrane</keyword>